<dbReference type="OrthoDB" id="156233at2157"/>
<name>A0A8J8GLH8_9EURY</name>
<accession>A0A8J8GLH8</accession>
<evidence type="ECO:0000313" key="7">
    <source>
        <dbReference type="Proteomes" id="UP001016761"/>
    </source>
</evidence>
<gene>
    <name evidence="4" type="ORF">HT576_02930</name>
    <name evidence="5" type="ORF">HTZ84_18080</name>
</gene>
<dbReference type="EMBL" id="JABUQZ010000001">
    <property type="protein sequence ID" value="NUC74188.1"/>
    <property type="molecule type" value="Genomic_DNA"/>
</dbReference>
<dbReference type="Pfam" id="PF04967">
    <property type="entry name" value="HTH_10"/>
    <property type="match status" value="1"/>
</dbReference>
<dbReference type="RefSeq" id="WP_174681956.1">
    <property type="nucleotide sequence ID" value="NZ_JABUQZ010000001.1"/>
</dbReference>
<keyword evidence="2" id="KW-0804">Transcription</keyword>
<dbReference type="InterPro" id="IPR007050">
    <property type="entry name" value="HTH_bacterioopsin"/>
</dbReference>
<comment type="caution">
    <text evidence="4">The sequence shown here is derived from an EMBL/GenBank/DDBJ whole genome shotgun (WGS) entry which is preliminary data.</text>
</comment>
<evidence type="ECO:0000259" key="3">
    <source>
        <dbReference type="Pfam" id="PF04967"/>
    </source>
</evidence>
<sequence length="219" mass="24605">MLRASIAIPAKALALDHASSAVPGIEVEAERIAAHSTEWVMPCLWIADEEFDAVENALESDPSIDEVVASVRFDEAAFYHVEWTEDVIRRIDSYVDKEGALLEARLSGGEWRVDFRFADREQFDAFRDQFADRDYSFRLLSLTEMTRSDHELQDLTAAQRDALVAAAERGYYRVPRETTTAELADDLGISHQAVSELLRRGTENLVFATLPAEREPGPS</sequence>
<evidence type="ECO:0000256" key="1">
    <source>
        <dbReference type="ARBA" id="ARBA00023015"/>
    </source>
</evidence>
<feature type="domain" description="HTH bat-type" evidence="3">
    <location>
        <begin position="155"/>
        <end position="206"/>
    </location>
</feature>
<keyword evidence="7" id="KW-1185">Reference proteome</keyword>
<dbReference type="PANTHER" id="PTHR34236:SF1">
    <property type="entry name" value="DIMETHYL SULFOXIDE REDUCTASE TRANSCRIPTIONAL ACTIVATOR"/>
    <property type="match status" value="1"/>
</dbReference>
<evidence type="ECO:0000256" key="2">
    <source>
        <dbReference type="ARBA" id="ARBA00023163"/>
    </source>
</evidence>
<evidence type="ECO:0000313" key="6">
    <source>
        <dbReference type="Proteomes" id="UP000728647"/>
    </source>
</evidence>
<dbReference type="Proteomes" id="UP001016761">
    <property type="component" value="Unassembled WGS sequence"/>
</dbReference>
<keyword evidence="1" id="KW-0805">Transcription regulation</keyword>
<proteinExistence type="predicted"/>
<organism evidence="4 6">
    <name type="scientific">Haloterrigena gelatinilytica</name>
    <dbReference type="NCBI Taxonomy" id="2741724"/>
    <lineage>
        <taxon>Archaea</taxon>
        <taxon>Methanobacteriati</taxon>
        <taxon>Methanobacteriota</taxon>
        <taxon>Stenosarchaea group</taxon>
        <taxon>Halobacteria</taxon>
        <taxon>Halobacteriales</taxon>
        <taxon>Natrialbaceae</taxon>
        <taxon>Haloterrigena</taxon>
    </lineage>
</organism>
<dbReference type="AlphaFoldDB" id="A0A8J8GLH8"/>
<dbReference type="Proteomes" id="UP000728647">
    <property type="component" value="Unassembled WGS sequence"/>
</dbReference>
<protein>
    <submittedName>
        <fullName evidence="4">Helix-turn-helix domain-containing protein</fullName>
    </submittedName>
</protein>
<reference evidence="4 7" key="1">
    <citation type="submission" date="2020-06" db="EMBL/GenBank/DDBJ databases">
        <title>Haloterrigena sp. nov., an extremely halophilic archaeon isolated from a saline sediment.</title>
        <authorList>
            <person name="Liu B.-B."/>
        </authorList>
    </citation>
    <scope>NUCLEOTIDE SEQUENCE</scope>
    <source>
        <strain evidence="4">SYSU A121-1</strain>
        <strain evidence="5 7">SYSU A558-1</strain>
    </source>
</reference>
<dbReference type="EMBL" id="JABURA010000001">
    <property type="protein sequence ID" value="NUB89987.1"/>
    <property type="molecule type" value="Genomic_DNA"/>
</dbReference>
<dbReference type="PANTHER" id="PTHR34236">
    <property type="entry name" value="DIMETHYL SULFOXIDE REDUCTASE TRANSCRIPTIONAL ACTIVATOR"/>
    <property type="match status" value="1"/>
</dbReference>
<evidence type="ECO:0000313" key="4">
    <source>
        <dbReference type="EMBL" id="NUB89987.1"/>
    </source>
</evidence>
<evidence type="ECO:0000313" key="5">
    <source>
        <dbReference type="EMBL" id="NUC74188.1"/>
    </source>
</evidence>